<dbReference type="AlphaFoldDB" id="A0AAC9FJ75"/>
<evidence type="ECO:0000256" key="1">
    <source>
        <dbReference type="SAM" id="Phobius"/>
    </source>
</evidence>
<feature type="transmembrane region" description="Helical" evidence="1">
    <location>
        <begin position="137"/>
        <end position="156"/>
    </location>
</feature>
<sequence>MWRLIAHQLYFFLNINRNRFIFFMILFGLFVGGVVVQTAGNSHLRILTVMLGGTVGNDMVGQTVFPTGWFITLLLPVLALGDSIPQLWRQQGVQIWGTGFTRRQFALVDVILIVTYAISYWLIVCSALLVVQLPREVWFLAILLPIMIFMLLIETWLSWLNQYVGVAFIIIWLVLTVYTILPFNPLNLTMLIRESSVQFISILMMNGNFLLVIVLYVGCFPNLIEKWSE</sequence>
<evidence type="ECO:0000313" key="3">
    <source>
        <dbReference type="Proteomes" id="UP000076405"/>
    </source>
</evidence>
<feature type="transmembrane region" description="Helical" evidence="1">
    <location>
        <begin position="201"/>
        <end position="224"/>
    </location>
</feature>
<name>A0AAC9FJ75_9LACO</name>
<gene>
    <name evidence="2" type="ORF">ADU70_1468</name>
</gene>
<feature type="transmembrane region" description="Helical" evidence="1">
    <location>
        <begin position="59"/>
        <end position="84"/>
    </location>
</feature>
<feature type="transmembrane region" description="Helical" evidence="1">
    <location>
        <begin position="105"/>
        <end position="131"/>
    </location>
</feature>
<organism evidence="2 3">
    <name type="scientific">Pediococcus damnosus</name>
    <dbReference type="NCBI Taxonomy" id="51663"/>
    <lineage>
        <taxon>Bacteria</taxon>
        <taxon>Bacillati</taxon>
        <taxon>Bacillota</taxon>
        <taxon>Bacilli</taxon>
        <taxon>Lactobacillales</taxon>
        <taxon>Lactobacillaceae</taxon>
        <taxon>Pediococcus</taxon>
    </lineage>
</organism>
<keyword evidence="1" id="KW-1133">Transmembrane helix</keyword>
<keyword evidence="1" id="KW-0472">Membrane</keyword>
<dbReference type="EMBL" id="CP012275">
    <property type="protein sequence ID" value="AMV62952.1"/>
    <property type="molecule type" value="Genomic_DNA"/>
</dbReference>
<reference evidence="2 3" key="1">
    <citation type="journal article" date="2016" name="PLoS ONE">
        <title>The Identification of Novel Diagnostic Marker Genes for the Detection of Beer Spoiling Pediococcus damnosus Strains Using the BlAst Diagnostic Gene findEr.</title>
        <authorList>
            <person name="Behr J."/>
            <person name="Geissler A.J."/>
            <person name="Schmid J."/>
            <person name="Zehe A."/>
            <person name="Vogel R.F."/>
        </authorList>
    </citation>
    <scope>NUCLEOTIDE SEQUENCE [LARGE SCALE GENOMIC DNA]</scope>
    <source>
        <strain evidence="2 3">TMW 2.1533</strain>
    </source>
</reference>
<accession>A0AAC9FJ75</accession>
<protein>
    <submittedName>
        <fullName evidence="2">Uncharacterized protein</fullName>
    </submittedName>
</protein>
<evidence type="ECO:0000313" key="2">
    <source>
        <dbReference type="EMBL" id="AMV62952.1"/>
    </source>
</evidence>
<dbReference type="RefSeq" id="WP_062904509.1">
    <property type="nucleotide sequence ID" value="NZ_CP012275.1"/>
</dbReference>
<feature type="transmembrane region" description="Helical" evidence="1">
    <location>
        <begin position="163"/>
        <end position="181"/>
    </location>
</feature>
<feature type="transmembrane region" description="Helical" evidence="1">
    <location>
        <begin position="20"/>
        <end position="39"/>
    </location>
</feature>
<keyword evidence="1" id="KW-0812">Transmembrane</keyword>
<proteinExistence type="predicted"/>
<dbReference type="Proteomes" id="UP000076405">
    <property type="component" value="Chromosome"/>
</dbReference>